<sequence>MMDKKSIIILIFLALFQSENLLIYILLLFRACVSSLTFNNFPRRGKEKSEITKCTSFLLGFIRYAQPIEISECICFI</sequence>
<name>A0A2P4QEH6_RHIID</name>
<keyword evidence="1" id="KW-1133">Transmembrane helix</keyword>
<organism evidence="2 3">
    <name type="scientific">Rhizophagus irregularis (strain DAOM 181602 / DAOM 197198 / MUCL 43194)</name>
    <name type="common">Arbuscular mycorrhizal fungus</name>
    <name type="synonym">Glomus intraradices</name>
    <dbReference type="NCBI Taxonomy" id="747089"/>
    <lineage>
        <taxon>Eukaryota</taxon>
        <taxon>Fungi</taxon>
        <taxon>Fungi incertae sedis</taxon>
        <taxon>Mucoromycota</taxon>
        <taxon>Glomeromycotina</taxon>
        <taxon>Glomeromycetes</taxon>
        <taxon>Glomerales</taxon>
        <taxon>Glomeraceae</taxon>
        <taxon>Rhizophagus</taxon>
    </lineage>
</organism>
<reference evidence="2 3" key="2">
    <citation type="journal article" date="2018" name="New Phytol.">
        <title>High intraspecific genome diversity in the model arbuscular mycorrhizal symbiont Rhizophagus irregularis.</title>
        <authorList>
            <person name="Chen E.C.H."/>
            <person name="Morin E."/>
            <person name="Beaudet D."/>
            <person name="Noel J."/>
            <person name="Yildirir G."/>
            <person name="Ndikumana S."/>
            <person name="Charron P."/>
            <person name="St-Onge C."/>
            <person name="Giorgi J."/>
            <person name="Kruger M."/>
            <person name="Marton T."/>
            <person name="Ropars J."/>
            <person name="Grigoriev I.V."/>
            <person name="Hainaut M."/>
            <person name="Henrissat B."/>
            <person name="Roux C."/>
            <person name="Martin F."/>
            <person name="Corradi N."/>
        </authorList>
    </citation>
    <scope>NUCLEOTIDE SEQUENCE [LARGE SCALE GENOMIC DNA]</scope>
    <source>
        <strain evidence="2 3">DAOM 197198</strain>
    </source>
</reference>
<protein>
    <submittedName>
        <fullName evidence="2">Uncharacterized protein</fullName>
    </submittedName>
</protein>
<keyword evidence="1" id="KW-0812">Transmembrane</keyword>
<dbReference type="AlphaFoldDB" id="A0A2P4QEH6"/>
<evidence type="ECO:0000256" key="1">
    <source>
        <dbReference type="SAM" id="Phobius"/>
    </source>
</evidence>
<accession>A0A2P4QEH6</accession>
<dbReference type="Proteomes" id="UP000018888">
    <property type="component" value="Unassembled WGS sequence"/>
</dbReference>
<keyword evidence="1" id="KW-0472">Membrane</keyword>
<keyword evidence="3" id="KW-1185">Reference proteome</keyword>
<feature type="transmembrane region" description="Helical" evidence="1">
    <location>
        <begin position="7"/>
        <end position="29"/>
    </location>
</feature>
<dbReference type="EMBL" id="AUPC02000054">
    <property type="protein sequence ID" value="POG76045.1"/>
    <property type="molecule type" value="Genomic_DNA"/>
</dbReference>
<evidence type="ECO:0000313" key="3">
    <source>
        <dbReference type="Proteomes" id="UP000018888"/>
    </source>
</evidence>
<proteinExistence type="predicted"/>
<reference evidence="2 3" key="1">
    <citation type="journal article" date="2013" name="Proc. Natl. Acad. Sci. U.S.A.">
        <title>Genome of an arbuscular mycorrhizal fungus provides insight into the oldest plant symbiosis.</title>
        <authorList>
            <person name="Tisserant E."/>
            <person name="Malbreil M."/>
            <person name="Kuo A."/>
            <person name="Kohler A."/>
            <person name="Symeonidi A."/>
            <person name="Balestrini R."/>
            <person name="Charron P."/>
            <person name="Duensing N."/>
            <person name="Frei Dit Frey N."/>
            <person name="Gianinazzi-Pearson V."/>
            <person name="Gilbert L.B."/>
            <person name="Handa Y."/>
            <person name="Herr J.R."/>
            <person name="Hijri M."/>
            <person name="Koul R."/>
            <person name="Kawaguchi M."/>
            <person name="Krajinski F."/>
            <person name="Lammers P.J."/>
            <person name="Masclaux F.G."/>
            <person name="Murat C."/>
            <person name="Morin E."/>
            <person name="Ndikumana S."/>
            <person name="Pagni M."/>
            <person name="Petitpierre D."/>
            <person name="Requena N."/>
            <person name="Rosikiewicz P."/>
            <person name="Riley R."/>
            <person name="Saito K."/>
            <person name="San Clemente H."/>
            <person name="Shapiro H."/>
            <person name="van Tuinen D."/>
            <person name="Becard G."/>
            <person name="Bonfante P."/>
            <person name="Paszkowski U."/>
            <person name="Shachar-Hill Y.Y."/>
            <person name="Tuskan G.A."/>
            <person name="Young P.W."/>
            <person name="Sanders I.R."/>
            <person name="Henrissat B."/>
            <person name="Rensing S.A."/>
            <person name="Grigoriev I.V."/>
            <person name="Corradi N."/>
            <person name="Roux C."/>
            <person name="Martin F."/>
        </authorList>
    </citation>
    <scope>NUCLEOTIDE SEQUENCE [LARGE SCALE GENOMIC DNA]</scope>
    <source>
        <strain evidence="2 3">DAOM 197198</strain>
    </source>
</reference>
<evidence type="ECO:0000313" key="2">
    <source>
        <dbReference type="EMBL" id="POG76045.1"/>
    </source>
</evidence>
<gene>
    <name evidence="2" type="ORF">GLOIN_2v1559540</name>
</gene>
<comment type="caution">
    <text evidence="2">The sequence shown here is derived from an EMBL/GenBank/DDBJ whole genome shotgun (WGS) entry which is preliminary data.</text>
</comment>